<dbReference type="Pfam" id="PF00753">
    <property type="entry name" value="Lactamase_B"/>
    <property type="match status" value="1"/>
</dbReference>
<keyword evidence="2" id="KW-0378">Hydrolase</keyword>
<reference evidence="2 3" key="1">
    <citation type="submission" date="2018-03" db="EMBL/GenBank/DDBJ databases">
        <title>Genomic Encyclopedia of Type Strains, Phase III (KMG-III): the genomes of soil and plant-associated and newly described type strains.</title>
        <authorList>
            <person name="Whitman W."/>
        </authorList>
    </citation>
    <scope>NUCLEOTIDE SEQUENCE [LARGE SCALE GENOMIC DNA]</scope>
    <source>
        <strain evidence="2 3">CGMCC 1.12484</strain>
    </source>
</reference>
<organism evidence="2 3">
    <name type="scientific">Glaciihabitans tibetensis</name>
    <dbReference type="NCBI Taxonomy" id="1266600"/>
    <lineage>
        <taxon>Bacteria</taxon>
        <taxon>Bacillati</taxon>
        <taxon>Actinomycetota</taxon>
        <taxon>Actinomycetes</taxon>
        <taxon>Micrococcales</taxon>
        <taxon>Microbacteriaceae</taxon>
        <taxon>Glaciihabitans</taxon>
    </lineage>
</organism>
<dbReference type="CDD" id="cd07721">
    <property type="entry name" value="yflN-like_MBL-fold"/>
    <property type="match status" value="1"/>
</dbReference>
<dbReference type="InterPro" id="IPR050855">
    <property type="entry name" value="NDM-1-like"/>
</dbReference>
<sequence length="249" mass="25818">MRLGPSLHRIGSDIIAVYLIDTADGVTVIDAGLAGHWPELVAELESMGRTLSDVKGVVLTHGDSDHVGFAERLRRDHGVPVYVHPADAARAKGGDKPSIARQQMKLGAALSFVVYSLRKNGLRTTHLTEVHEAYEGDTLALPGSPQIIGLPGHSAGSIAIYVPLVDAVFVGDGLTTRHVLTGQVGPQPAPFTDDPDQAIASLRVLLPTGAQWVLPGHGAPWSGGVAAAVAAVEAAATAAAARAARAARR</sequence>
<dbReference type="RefSeq" id="WP_106213068.1">
    <property type="nucleotide sequence ID" value="NZ_PVTL01000006.1"/>
</dbReference>
<gene>
    <name evidence="2" type="ORF">B0I08_10662</name>
</gene>
<dbReference type="GO" id="GO:0016787">
    <property type="term" value="F:hydrolase activity"/>
    <property type="evidence" value="ECO:0007669"/>
    <property type="project" value="UniProtKB-KW"/>
</dbReference>
<dbReference type="SUPFAM" id="SSF56281">
    <property type="entry name" value="Metallo-hydrolase/oxidoreductase"/>
    <property type="match status" value="1"/>
</dbReference>
<evidence type="ECO:0000313" key="3">
    <source>
        <dbReference type="Proteomes" id="UP000237983"/>
    </source>
</evidence>
<evidence type="ECO:0000313" key="2">
    <source>
        <dbReference type="EMBL" id="PRY67455.1"/>
    </source>
</evidence>
<dbReference type="AlphaFoldDB" id="A0A2T0VB84"/>
<dbReference type="InterPro" id="IPR036866">
    <property type="entry name" value="RibonucZ/Hydroxyglut_hydro"/>
</dbReference>
<dbReference type="SMART" id="SM00849">
    <property type="entry name" value="Lactamase_B"/>
    <property type="match status" value="1"/>
</dbReference>
<proteinExistence type="predicted"/>
<dbReference type="Proteomes" id="UP000237983">
    <property type="component" value="Unassembled WGS sequence"/>
</dbReference>
<accession>A0A2T0VB84</accession>
<dbReference type="Gene3D" id="3.60.15.10">
    <property type="entry name" value="Ribonuclease Z/Hydroxyacylglutathione hydrolase-like"/>
    <property type="match status" value="1"/>
</dbReference>
<keyword evidence="3" id="KW-1185">Reference proteome</keyword>
<dbReference type="OrthoDB" id="2971563at2"/>
<dbReference type="EMBL" id="PVTL01000006">
    <property type="protein sequence ID" value="PRY67455.1"/>
    <property type="molecule type" value="Genomic_DNA"/>
</dbReference>
<comment type="caution">
    <text evidence="2">The sequence shown here is derived from an EMBL/GenBank/DDBJ whole genome shotgun (WGS) entry which is preliminary data.</text>
</comment>
<protein>
    <submittedName>
        <fullName evidence="2">Glyoxylase-like metal-dependent hydrolase (Beta-lactamase superfamily II)</fullName>
    </submittedName>
</protein>
<dbReference type="PANTHER" id="PTHR42951">
    <property type="entry name" value="METALLO-BETA-LACTAMASE DOMAIN-CONTAINING"/>
    <property type="match status" value="1"/>
</dbReference>
<name>A0A2T0VB84_9MICO</name>
<dbReference type="InterPro" id="IPR001279">
    <property type="entry name" value="Metallo-B-lactamas"/>
</dbReference>
<evidence type="ECO:0000259" key="1">
    <source>
        <dbReference type="SMART" id="SM00849"/>
    </source>
</evidence>
<feature type="domain" description="Metallo-beta-lactamase" evidence="1">
    <location>
        <begin position="14"/>
        <end position="217"/>
    </location>
</feature>